<proteinExistence type="predicted"/>
<sequence length="196" mass="20648">MVLDREKKSTSFFPCFCLNCCGSIAFRMAASLVTISAFSISPPQRALIFERSSLVVYGLVLSSFLTISSLNPSSFSSFIFFTSGPLDVSSAGLLTPLLLPAPSITPPFLAIRITELSNLSLSSSSTSESDPDESLSSTSMPRFLSSSSFLLSIFFAGSSSSSSLLSSLSINFFNPSSSATPTNAFSTLSSIGTSSR</sequence>
<evidence type="ECO:0008006" key="3">
    <source>
        <dbReference type="Google" id="ProtNLM"/>
    </source>
</evidence>
<accession>A0AAV5SMM0</accession>
<evidence type="ECO:0000313" key="1">
    <source>
        <dbReference type="EMBL" id="GMS84611.1"/>
    </source>
</evidence>
<gene>
    <name evidence="1" type="ORF">PENTCL1PPCAC_6786</name>
</gene>
<name>A0AAV5SMM0_9BILA</name>
<keyword evidence="2" id="KW-1185">Reference proteome</keyword>
<dbReference type="Proteomes" id="UP001432027">
    <property type="component" value="Unassembled WGS sequence"/>
</dbReference>
<organism evidence="1 2">
    <name type="scientific">Pristionchus entomophagus</name>
    <dbReference type="NCBI Taxonomy" id="358040"/>
    <lineage>
        <taxon>Eukaryota</taxon>
        <taxon>Metazoa</taxon>
        <taxon>Ecdysozoa</taxon>
        <taxon>Nematoda</taxon>
        <taxon>Chromadorea</taxon>
        <taxon>Rhabditida</taxon>
        <taxon>Rhabditina</taxon>
        <taxon>Diplogasteromorpha</taxon>
        <taxon>Diplogasteroidea</taxon>
        <taxon>Neodiplogasteridae</taxon>
        <taxon>Pristionchus</taxon>
    </lineage>
</organism>
<reference evidence="1" key="1">
    <citation type="submission" date="2023-10" db="EMBL/GenBank/DDBJ databases">
        <title>Genome assembly of Pristionchus species.</title>
        <authorList>
            <person name="Yoshida K."/>
            <person name="Sommer R.J."/>
        </authorList>
    </citation>
    <scope>NUCLEOTIDE SEQUENCE</scope>
    <source>
        <strain evidence="1">RS0144</strain>
    </source>
</reference>
<evidence type="ECO:0000313" key="2">
    <source>
        <dbReference type="Proteomes" id="UP001432027"/>
    </source>
</evidence>
<feature type="non-terminal residue" evidence="1">
    <location>
        <position position="196"/>
    </location>
</feature>
<protein>
    <recommendedName>
        <fullName evidence="3">G protein-coupled receptor</fullName>
    </recommendedName>
</protein>
<comment type="caution">
    <text evidence="1">The sequence shown here is derived from an EMBL/GenBank/DDBJ whole genome shotgun (WGS) entry which is preliminary data.</text>
</comment>
<dbReference type="EMBL" id="BTSX01000002">
    <property type="protein sequence ID" value="GMS84611.1"/>
    <property type="molecule type" value="Genomic_DNA"/>
</dbReference>
<dbReference type="AlphaFoldDB" id="A0AAV5SMM0"/>